<feature type="region of interest" description="Disordered" evidence="1">
    <location>
        <begin position="1"/>
        <end position="40"/>
    </location>
</feature>
<evidence type="ECO:0000313" key="2">
    <source>
        <dbReference type="EMBL" id="CAB4220429.1"/>
    </source>
</evidence>
<reference evidence="2" key="1">
    <citation type="submission" date="2020-05" db="EMBL/GenBank/DDBJ databases">
        <authorList>
            <person name="Chiriac C."/>
            <person name="Salcher M."/>
            <person name="Ghai R."/>
            <person name="Kavagutti S V."/>
        </authorList>
    </citation>
    <scope>NUCLEOTIDE SEQUENCE</scope>
</reference>
<dbReference type="EMBL" id="LR797490">
    <property type="protein sequence ID" value="CAB4220429.1"/>
    <property type="molecule type" value="Genomic_DNA"/>
</dbReference>
<protein>
    <submittedName>
        <fullName evidence="2">COG3747 Phage terminase, small subunit</fullName>
    </submittedName>
</protein>
<sequence length="163" mass="18481">MGLRGPPPKPTALKLLEGNPGRRRLSTSEPQPRRLTQIEPPENLEEEGKLVFRALSQELINCGLLTAIDAEPLLRYVKLLLEYKHADAEIKGKFVLPVKDKLGQFAYFLPNPWVGVRDRAMDRLLRLEKEFGMTPSSRVRMVALLSSSNLANQIMDPYDDDDQ</sequence>
<gene>
    <name evidence="2" type="ORF">UFOVP1625_28</name>
</gene>
<dbReference type="InterPro" id="IPR006448">
    <property type="entry name" value="Phage_term_ssu_P27"/>
</dbReference>
<evidence type="ECO:0000256" key="1">
    <source>
        <dbReference type="SAM" id="MobiDB-lite"/>
    </source>
</evidence>
<accession>A0A6J5SYT1</accession>
<dbReference type="Pfam" id="PF05119">
    <property type="entry name" value="Terminase_4"/>
    <property type="match status" value="1"/>
</dbReference>
<dbReference type="NCBIfam" id="TIGR01558">
    <property type="entry name" value="sm_term_P27"/>
    <property type="match status" value="1"/>
</dbReference>
<feature type="compositionally biased region" description="Pro residues" evidence="1">
    <location>
        <begin position="1"/>
        <end position="10"/>
    </location>
</feature>
<organism evidence="2">
    <name type="scientific">uncultured Caudovirales phage</name>
    <dbReference type="NCBI Taxonomy" id="2100421"/>
    <lineage>
        <taxon>Viruses</taxon>
        <taxon>Duplodnaviria</taxon>
        <taxon>Heunggongvirae</taxon>
        <taxon>Uroviricota</taxon>
        <taxon>Caudoviricetes</taxon>
        <taxon>Peduoviridae</taxon>
        <taxon>Maltschvirus</taxon>
        <taxon>Maltschvirus maltsch</taxon>
    </lineage>
</organism>
<name>A0A6J5SYT1_9CAUD</name>
<proteinExistence type="predicted"/>